<feature type="region of interest" description="Disordered" evidence="1">
    <location>
        <begin position="108"/>
        <end position="152"/>
    </location>
</feature>
<protein>
    <submittedName>
        <fullName evidence="2">Uncharacterized protein</fullName>
    </submittedName>
</protein>
<dbReference type="EMBL" id="CAJB01000392">
    <property type="protein sequence ID" value="CCH79814.1"/>
    <property type="molecule type" value="Genomic_DNA"/>
</dbReference>
<reference evidence="2 3" key="1">
    <citation type="journal article" date="2013" name="ISME J.">
        <title>A metabolic model for members of the genus Tetrasphaera involved in enhanced biological phosphorus removal.</title>
        <authorList>
            <person name="Kristiansen R."/>
            <person name="Nguyen H.T.T."/>
            <person name="Saunders A.M."/>
            <person name="Nielsen J.L."/>
            <person name="Wimmer R."/>
            <person name="Le V.Q."/>
            <person name="McIlroy S.J."/>
            <person name="Petrovski S."/>
            <person name="Seviour R.J."/>
            <person name="Calteau A."/>
            <person name="Nielsen K.L."/>
            <person name="Nielsen P.H."/>
        </authorList>
    </citation>
    <scope>NUCLEOTIDE SEQUENCE [LARGE SCALE GENOMIC DNA]</scope>
    <source>
        <strain evidence="2 3">T1-X7</strain>
    </source>
</reference>
<dbReference type="STRING" id="1194083.BN12_60020"/>
<comment type="caution">
    <text evidence="2">The sequence shown here is derived from an EMBL/GenBank/DDBJ whole genome shotgun (WGS) entry which is preliminary data.</text>
</comment>
<evidence type="ECO:0000313" key="3">
    <source>
        <dbReference type="Proteomes" id="UP000035721"/>
    </source>
</evidence>
<dbReference type="RefSeq" id="WP_048549769.1">
    <property type="nucleotide sequence ID" value="NZ_HF570958.1"/>
</dbReference>
<proteinExistence type="predicted"/>
<name>A0A077M6L2_9MICO</name>
<accession>A0A077M6L2</accession>
<dbReference type="OrthoDB" id="1524134at2"/>
<sequence length="152" mass="16671">MKREQLAHILRAAANVAHDDHVIVVSSQAILGSFDEDELPEPAHASIEADVFFAEDTDLTKSDMVDGALGEDSPFQEMYGYYAQGVDATTAILPRGGGTGWCASPRSPHMAPWPVPRTPRSGPFQTRRRAHEGSRVRVVSARRRPGTHRRLA</sequence>
<evidence type="ECO:0000313" key="2">
    <source>
        <dbReference type="EMBL" id="CCH79814.1"/>
    </source>
</evidence>
<dbReference type="AlphaFoldDB" id="A0A077M6L2"/>
<organism evidence="2 3">
    <name type="scientific">Nostocoides japonicum T1-X7</name>
    <dbReference type="NCBI Taxonomy" id="1194083"/>
    <lineage>
        <taxon>Bacteria</taxon>
        <taxon>Bacillati</taxon>
        <taxon>Actinomycetota</taxon>
        <taxon>Actinomycetes</taxon>
        <taxon>Micrococcales</taxon>
        <taxon>Intrasporangiaceae</taxon>
        <taxon>Nostocoides</taxon>
    </lineage>
</organism>
<gene>
    <name evidence="2" type="ORF">BN12_60020</name>
</gene>
<feature type="compositionally biased region" description="Basic residues" evidence="1">
    <location>
        <begin position="140"/>
        <end position="152"/>
    </location>
</feature>
<dbReference type="Proteomes" id="UP000035721">
    <property type="component" value="Unassembled WGS sequence"/>
</dbReference>
<evidence type="ECO:0000256" key="1">
    <source>
        <dbReference type="SAM" id="MobiDB-lite"/>
    </source>
</evidence>
<keyword evidence="3" id="KW-1185">Reference proteome</keyword>